<keyword evidence="5 8" id="KW-0659">Purine metabolism</keyword>
<dbReference type="AlphaFoldDB" id="A0A7Y0AI53"/>
<evidence type="ECO:0000256" key="5">
    <source>
        <dbReference type="ARBA" id="ARBA00022631"/>
    </source>
</evidence>
<evidence type="ECO:0000256" key="2">
    <source>
        <dbReference type="ARBA" id="ARBA00002704"/>
    </source>
</evidence>
<dbReference type="PROSITE" id="PS00768">
    <property type="entry name" value="TRANSTHYRETIN_1"/>
    <property type="match status" value="1"/>
</dbReference>
<evidence type="ECO:0000256" key="1">
    <source>
        <dbReference type="ARBA" id="ARBA00001043"/>
    </source>
</evidence>
<dbReference type="Pfam" id="PF00576">
    <property type="entry name" value="Transthyretin"/>
    <property type="match status" value="1"/>
</dbReference>
<dbReference type="PRINTS" id="PR00189">
    <property type="entry name" value="TRNSTHYRETIN"/>
</dbReference>
<dbReference type="RefSeq" id="WP_169533392.1">
    <property type="nucleotide sequence ID" value="NZ_JABBGH010000003.1"/>
</dbReference>
<keyword evidence="11" id="KW-1185">Reference proteome</keyword>
<gene>
    <name evidence="10" type="primary">uraH</name>
    <name evidence="10" type="ORF">HHL22_21305</name>
</gene>
<comment type="catalytic activity">
    <reaction evidence="1 8">
        <text>5-hydroxyisourate + H2O = 5-hydroxy-2-oxo-4-ureido-2,5-dihydro-1H-imidazole-5-carboxylate + H(+)</text>
        <dbReference type="Rhea" id="RHEA:23736"/>
        <dbReference type="ChEBI" id="CHEBI:15377"/>
        <dbReference type="ChEBI" id="CHEBI:15378"/>
        <dbReference type="ChEBI" id="CHEBI:18072"/>
        <dbReference type="ChEBI" id="CHEBI:58639"/>
        <dbReference type="EC" id="3.5.2.17"/>
    </reaction>
</comment>
<comment type="caution">
    <text evidence="10">The sequence shown here is derived from an EMBL/GenBank/DDBJ whole genome shotgun (WGS) entry which is preliminary data.</text>
</comment>
<proteinExistence type="inferred from homology"/>
<evidence type="ECO:0000313" key="10">
    <source>
        <dbReference type="EMBL" id="NML67747.1"/>
    </source>
</evidence>
<dbReference type="EMBL" id="JABBGH010000003">
    <property type="protein sequence ID" value="NML67747.1"/>
    <property type="molecule type" value="Genomic_DNA"/>
</dbReference>
<dbReference type="InterPro" id="IPR000895">
    <property type="entry name" value="Transthyretin/HIU_hydrolase"/>
</dbReference>
<dbReference type="InterPro" id="IPR036817">
    <property type="entry name" value="Transthyretin/HIU_hydrolase_sf"/>
</dbReference>
<evidence type="ECO:0000256" key="8">
    <source>
        <dbReference type="RuleBase" id="RU361270"/>
    </source>
</evidence>
<comment type="function">
    <text evidence="2">Catalyzes the hydrolysis of 5-hydroxyisourate (HIU) to 2-oxo-4-hydroxy-4-carboxy-5-ureidoimidazoline (OHCU).</text>
</comment>
<dbReference type="CDD" id="cd05822">
    <property type="entry name" value="TLP_HIUase"/>
    <property type="match status" value="1"/>
</dbReference>
<dbReference type="Proteomes" id="UP000559626">
    <property type="component" value="Unassembled WGS sequence"/>
</dbReference>
<feature type="binding site" evidence="7">
    <location>
        <position position="7"/>
    </location>
    <ligand>
        <name>substrate</name>
    </ligand>
</feature>
<dbReference type="EC" id="3.5.2.17" evidence="8"/>
<feature type="binding site" evidence="7">
    <location>
        <position position="46"/>
    </location>
    <ligand>
        <name>substrate</name>
    </ligand>
</feature>
<dbReference type="InterPro" id="IPR014306">
    <property type="entry name" value="Hydroxyisourate_hydrolase"/>
</dbReference>
<dbReference type="PANTHER" id="PTHR10395">
    <property type="entry name" value="URICASE AND TRANSTHYRETIN-RELATED"/>
    <property type="match status" value="1"/>
</dbReference>
<evidence type="ECO:0000256" key="3">
    <source>
        <dbReference type="ARBA" id="ARBA00009850"/>
    </source>
</evidence>
<evidence type="ECO:0000256" key="6">
    <source>
        <dbReference type="ARBA" id="ARBA00022801"/>
    </source>
</evidence>
<feature type="binding site" evidence="7">
    <location>
        <position position="110"/>
    </location>
    <ligand>
        <name>substrate</name>
    </ligand>
</feature>
<reference evidence="10 11" key="1">
    <citation type="submission" date="2020-04" db="EMBL/GenBank/DDBJ databases">
        <title>Hymenobacter polaris sp. nov., isolated from Arctic soil.</title>
        <authorList>
            <person name="Dahal R.H."/>
        </authorList>
    </citation>
    <scope>NUCLEOTIDE SEQUENCE [LARGE SCALE GENOMIC DNA]</scope>
    <source>
        <strain evidence="10 11">RP-2-7</strain>
    </source>
</reference>
<dbReference type="GO" id="GO:0006144">
    <property type="term" value="P:purine nucleobase metabolic process"/>
    <property type="evidence" value="ECO:0007669"/>
    <property type="project" value="UniProtKB-KW"/>
</dbReference>
<evidence type="ECO:0000313" key="11">
    <source>
        <dbReference type="Proteomes" id="UP000559626"/>
    </source>
</evidence>
<accession>A0A7Y0AI53</accession>
<dbReference type="SMART" id="SM00095">
    <property type="entry name" value="TR_THY"/>
    <property type="match status" value="1"/>
</dbReference>
<evidence type="ECO:0000256" key="7">
    <source>
        <dbReference type="PIRSR" id="PIRSR600895-51"/>
    </source>
</evidence>
<keyword evidence="6 8" id="KW-0378">Hydrolase</keyword>
<comment type="similarity">
    <text evidence="3 8">Belongs to the transthyretin family. 5-hydroxyisourate hydrolase subfamily.</text>
</comment>
<comment type="subunit">
    <text evidence="4 8">Homotetramer.</text>
</comment>
<organism evidence="10 11">
    <name type="scientific">Hymenobacter polaris</name>
    <dbReference type="NCBI Taxonomy" id="2682546"/>
    <lineage>
        <taxon>Bacteria</taxon>
        <taxon>Pseudomonadati</taxon>
        <taxon>Bacteroidota</taxon>
        <taxon>Cytophagia</taxon>
        <taxon>Cytophagales</taxon>
        <taxon>Hymenobacteraceae</taxon>
        <taxon>Hymenobacter</taxon>
    </lineage>
</organism>
<dbReference type="Gene3D" id="2.60.40.180">
    <property type="entry name" value="Transthyretin/hydroxyisourate hydrolase domain"/>
    <property type="match status" value="1"/>
</dbReference>
<dbReference type="InterPro" id="IPR023418">
    <property type="entry name" value="Thyroxine_BS"/>
</dbReference>
<dbReference type="GO" id="GO:0033971">
    <property type="term" value="F:hydroxyisourate hydrolase activity"/>
    <property type="evidence" value="ECO:0007669"/>
    <property type="project" value="UniProtKB-EC"/>
</dbReference>
<evidence type="ECO:0000259" key="9">
    <source>
        <dbReference type="SMART" id="SM00095"/>
    </source>
</evidence>
<evidence type="ECO:0000256" key="4">
    <source>
        <dbReference type="ARBA" id="ARBA00011881"/>
    </source>
</evidence>
<dbReference type="SUPFAM" id="SSF49472">
    <property type="entry name" value="Transthyretin (synonym: prealbumin)"/>
    <property type="match status" value="1"/>
</dbReference>
<dbReference type="NCBIfam" id="TIGR02962">
    <property type="entry name" value="hdxy_isourate"/>
    <property type="match status" value="1"/>
</dbReference>
<sequence>MSQLTTHILDTTLGRPAAGVAVALLAPAGPADWRELAHGTTNADGRLTNLLPLGQRLAPGVYKLRFATGAYFERTSTPHFYPVVEICFTVADEAHYHVPLLLNPFGYSTYRGS</sequence>
<feature type="domain" description="Transthyretin/hydroxyisourate hydrolase" evidence="9">
    <location>
        <begin position="1"/>
        <end position="112"/>
    </location>
</feature>
<protein>
    <recommendedName>
        <fullName evidence="8">5-hydroxyisourate hydrolase</fullName>
        <shortName evidence="8">HIU hydrolase</shortName>
        <shortName evidence="8">HIUHase</shortName>
        <ecNumber evidence="8">3.5.2.17</ecNumber>
    </recommendedName>
</protein>
<name>A0A7Y0AI53_9BACT</name>
<dbReference type="PANTHER" id="PTHR10395:SF7">
    <property type="entry name" value="5-HYDROXYISOURATE HYDROLASE"/>
    <property type="match status" value="1"/>
</dbReference>
<dbReference type="InterPro" id="IPR023416">
    <property type="entry name" value="Transthyretin/HIU_hydrolase_d"/>
</dbReference>